<name>A0ACB9STD0_HOLOL</name>
<reference evidence="1" key="1">
    <citation type="submission" date="2022-04" db="EMBL/GenBank/DDBJ databases">
        <title>Chromosome-scale genome assembly of Holotrichia oblita Faldermann.</title>
        <authorList>
            <person name="Rongchong L."/>
        </authorList>
    </citation>
    <scope>NUCLEOTIDE SEQUENCE</scope>
    <source>
        <strain evidence="1">81SQS9</strain>
    </source>
</reference>
<gene>
    <name evidence="1" type="ORF">MML48_7g00016867</name>
</gene>
<organism evidence="1 2">
    <name type="scientific">Holotrichia oblita</name>
    <name type="common">Chafer beetle</name>
    <dbReference type="NCBI Taxonomy" id="644536"/>
    <lineage>
        <taxon>Eukaryota</taxon>
        <taxon>Metazoa</taxon>
        <taxon>Ecdysozoa</taxon>
        <taxon>Arthropoda</taxon>
        <taxon>Hexapoda</taxon>
        <taxon>Insecta</taxon>
        <taxon>Pterygota</taxon>
        <taxon>Neoptera</taxon>
        <taxon>Endopterygota</taxon>
        <taxon>Coleoptera</taxon>
        <taxon>Polyphaga</taxon>
        <taxon>Scarabaeiformia</taxon>
        <taxon>Scarabaeidae</taxon>
        <taxon>Melolonthinae</taxon>
        <taxon>Holotrichia</taxon>
    </lineage>
</organism>
<dbReference type="EMBL" id="CM043021">
    <property type="protein sequence ID" value="KAI4458485.1"/>
    <property type="molecule type" value="Genomic_DNA"/>
</dbReference>
<keyword evidence="2" id="KW-1185">Reference proteome</keyword>
<dbReference type="Proteomes" id="UP001056778">
    <property type="component" value="Chromosome 7"/>
</dbReference>
<accession>A0ACB9STD0</accession>
<sequence length="853" mass="99634">MNKNSNKLKSQGNNTTNNREVIAETKSFNTEDIKTSIALLSTKEYNVLLKAVGTLCRYGSKQEDFLERYIENGIYPKFINLLENKSGDILKYALKLMAMLAKRQYLHAVDFQKIVICTELVNRIYIENNDNFIKECCSFILWQYIKHNQLIASQIYSTQLIDVIFDDVRRSQDVDILFNCLNLYRLLLDTQLARGDTLINGLFSFKVVKCLLECDQDELKDITMNIVLTLTSWRSEEMNLLLTNNRVIQIMFNILLKNERNYIDRAYNIIQNCLSHEKCALIFSKSTEFQEFVNWLKTCSNKSILRVLPILEILSKIPEIRDTLYALGFEKIIFSWMRYKHPDVIEYVLKIFNNLTEHKRFCQEFCKYGVITTIGSYIIDESLPQIPHCQDAVSALKNLLIRQPNSLRLFVSFGGISLIKDLFIGDEGRLSEKGYKHVITILHLVLSSDYVEHLLLGPVFEKIFELYTQDPQLQLTMLDLINILGKHEEFRYFVLEKDRMKEMITMLKKERTSYGTQYHLEVLSNLVKYKYIGYKLLDLEFLQFIKSIKPKLNLPIIQNIINDMHDYCLTLKFFETNRLDIHNKLDDQFYLIQDRLSEEAVANCNFNSSSKPVYVVSVRLLKLISEIDNNQTGISSAHVIEDDAKGRRFLSTSSAVSDYNLNLKAVYQHSQIPKNILYDRCVSFFTKDDLFYKDYYLEHYILTLMRDLYFAGDAPKNLTEKIEVVAQYVAQKLSGIFFNLKEEEKPRVFEEHIRCLRQSMGMNVIPIGYLRMGNHCERALLFKVLCDNLCIPTTLCRDKDIYWNEVVHTNCDGKSSYRDNKAGVYIVDLMKHVGKLMPVHSLEAYDYLTPTIK</sequence>
<evidence type="ECO:0000313" key="1">
    <source>
        <dbReference type="EMBL" id="KAI4458485.1"/>
    </source>
</evidence>
<comment type="caution">
    <text evidence="1">The sequence shown here is derived from an EMBL/GenBank/DDBJ whole genome shotgun (WGS) entry which is preliminary data.</text>
</comment>
<proteinExistence type="predicted"/>
<protein>
    <submittedName>
        <fullName evidence="1">Armadillo repeat-containing protein 3</fullName>
    </submittedName>
</protein>
<evidence type="ECO:0000313" key="2">
    <source>
        <dbReference type="Proteomes" id="UP001056778"/>
    </source>
</evidence>